<dbReference type="Proteomes" id="UP001374535">
    <property type="component" value="Chromosome 6"/>
</dbReference>
<organism evidence="1 2">
    <name type="scientific">Vigna mungo</name>
    <name type="common">Black gram</name>
    <name type="synonym">Phaseolus mungo</name>
    <dbReference type="NCBI Taxonomy" id="3915"/>
    <lineage>
        <taxon>Eukaryota</taxon>
        <taxon>Viridiplantae</taxon>
        <taxon>Streptophyta</taxon>
        <taxon>Embryophyta</taxon>
        <taxon>Tracheophyta</taxon>
        <taxon>Spermatophyta</taxon>
        <taxon>Magnoliopsida</taxon>
        <taxon>eudicotyledons</taxon>
        <taxon>Gunneridae</taxon>
        <taxon>Pentapetalae</taxon>
        <taxon>rosids</taxon>
        <taxon>fabids</taxon>
        <taxon>Fabales</taxon>
        <taxon>Fabaceae</taxon>
        <taxon>Papilionoideae</taxon>
        <taxon>50 kb inversion clade</taxon>
        <taxon>NPAAA clade</taxon>
        <taxon>indigoferoid/millettioid clade</taxon>
        <taxon>Phaseoleae</taxon>
        <taxon>Vigna</taxon>
    </lineage>
</organism>
<evidence type="ECO:0000313" key="1">
    <source>
        <dbReference type="EMBL" id="WVZ08295.1"/>
    </source>
</evidence>
<gene>
    <name evidence="1" type="ORF">V8G54_021641</name>
</gene>
<evidence type="ECO:0000313" key="2">
    <source>
        <dbReference type="Proteomes" id="UP001374535"/>
    </source>
</evidence>
<name>A0AAQ3NDN5_VIGMU</name>
<proteinExistence type="predicted"/>
<accession>A0AAQ3NDN5</accession>
<sequence length="161" mass="19130">MVYFNILRIVQLLHMRNICVLVGIHIMRSQVNLRMMTLRQDRYISSMHPCVFLELNTHRLMSCVPVSINIMRSQINLRLMTLRQNRYLRRLHFCIFLVLDCHRFITPHHSMNFGICSRIGLLIICLFYERTIHTIITNLDSSQINCLISQNSKISSQIWNV</sequence>
<reference evidence="1 2" key="1">
    <citation type="journal article" date="2023" name="Life. Sci Alliance">
        <title>Evolutionary insights into 3D genome organization and epigenetic landscape of Vigna mungo.</title>
        <authorList>
            <person name="Junaid A."/>
            <person name="Singh B."/>
            <person name="Bhatia S."/>
        </authorList>
    </citation>
    <scope>NUCLEOTIDE SEQUENCE [LARGE SCALE GENOMIC DNA]</scope>
    <source>
        <strain evidence="1">Urdbean</strain>
    </source>
</reference>
<dbReference type="AlphaFoldDB" id="A0AAQ3NDN5"/>
<keyword evidence="2" id="KW-1185">Reference proteome</keyword>
<dbReference type="EMBL" id="CP144695">
    <property type="protein sequence ID" value="WVZ08295.1"/>
    <property type="molecule type" value="Genomic_DNA"/>
</dbReference>
<protein>
    <submittedName>
        <fullName evidence="1">Uncharacterized protein</fullName>
    </submittedName>
</protein>